<dbReference type="EMBL" id="JBDJPC010000005">
    <property type="protein sequence ID" value="KAL1502243.1"/>
    <property type="molecule type" value="Genomic_DNA"/>
</dbReference>
<gene>
    <name evidence="1" type="ORF">ABEB36_007415</name>
</gene>
<dbReference type="AlphaFoldDB" id="A0ABD1ETY3"/>
<accession>A0ABD1ETY3</accession>
<proteinExistence type="predicted"/>
<dbReference type="Proteomes" id="UP001566132">
    <property type="component" value="Unassembled WGS sequence"/>
</dbReference>
<organism evidence="1 2">
    <name type="scientific">Hypothenemus hampei</name>
    <name type="common">Coffee berry borer</name>
    <dbReference type="NCBI Taxonomy" id="57062"/>
    <lineage>
        <taxon>Eukaryota</taxon>
        <taxon>Metazoa</taxon>
        <taxon>Ecdysozoa</taxon>
        <taxon>Arthropoda</taxon>
        <taxon>Hexapoda</taxon>
        <taxon>Insecta</taxon>
        <taxon>Pterygota</taxon>
        <taxon>Neoptera</taxon>
        <taxon>Endopterygota</taxon>
        <taxon>Coleoptera</taxon>
        <taxon>Polyphaga</taxon>
        <taxon>Cucujiformia</taxon>
        <taxon>Curculionidae</taxon>
        <taxon>Scolytinae</taxon>
        <taxon>Hypothenemus</taxon>
    </lineage>
</organism>
<comment type="caution">
    <text evidence="1">The sequence shown here is derived from an EMBL/GenBank/DDBJ whole genome shotgun (WGS) entry which is preliminary data.</text>
</comment>
<evidence type="ECO:0000313" key="1">
    <source>
        <dbReference type="EMBL" id="KAL1502243.1"/>
    </source>
</evidence>
<protein>
    <submittedName>
        <fullName evidence="1">Uncharacterized protein</fullName>
    </submittedName>
</protein>
<reference evidence="1 2" key="1">
    <citation type="submission" date="2024-05" db="EMBL/GenBank/DDBJ databases">
        <title>Genetic variation in Jamaican populations of the coffee berry borer (Hypothenemus hampei).</title>
        <authorList>
            <person name="Errbii M."/>
            <person name="Myrie A."/>
        </authorList>
    </citation>
    <scope>NUCLEOTIDE SEQUENCE [LARGE SCALE GENOMIC DNA]</scope>
    <source>
        <strain evidence="1">JA-Hopewell-2020-01-JO</strain>
        <tissue evidence="1">Whole body</tissue>
    </source>
</reference>
<name>A0ABD1ETY3_HYPHA</name>
<keyword evidence="2" id="KW-1185">Reference proteome</keyword>
<evidence type="ECO:0000313" key="2">
    <source>
        <dbReference type="Proteomes" id="UP001566132"/>
    </source>
</evidence>
<sequence>MCYFPVNHLVYVGGSFQQYRTITIPYKSVNLVLINLPLHFNPIKLDDQTCLGHIQ</sequence>